<dbReference type="OrthoDB" id="4459650at2"/>
<evidence type="ECO:0000313" key="2">
    <source>
        <dbReference type="EMBL" id="GAC70614.1"/>
    </source>
</evidence>
<dbReference type="RefSeq" id="WP_007624799.1">
    <property type="nucleotide sequence ID" value="NZ_BANX01000038.1"/>
</dbReference>
<evidence type="ECO:0000256" key="1">
    <source>
        <dbReference type="SAM" id="SignalP"/>
    </source>
</evidence>
<dbReference type="eggNOG" id="ENOG5032965">
    <property type="taxonomic scope" value="Bacteria"/>
</dbReference>
<proteinExistence type="predicted"/>
<dbReference type="EMBL" id="BANX01000038">
    <property type="protein sequence ID" value="GAC70614.1"/>
    <property type="molecule type" value="Genomic_DNA"/>
</dbReference>
<evidence type="ECO:0000313" key="3">
    <source>
        <dbReference type="Proteomes" id="UP000011666"/>
    </source>
</evidence>
<gene>
    <name evidence="2" type="ORF">GS4_38_00190</name>
</gene>
<feature type="chain" id="PRO_5004004131" description="Secreted protein" evidence="1">
    <location>
        <begin position="26"/>
        <end position="174"/>
    </location>
</feature>
<evidence type="ECO:0008006" key="4">
    <source>
        <dbReference type="Google" id="ProtNLM"/>
    </source>
</evidence>
<reference evidence="2 3" key="1">
    <citation type="submission" date="2013-01" db="EMBL/GenBank/DDBJ databases">
        <title>Whole genome shotgun sequence of Gordonia soli NBRC 108243.</title>
        <authorList>
            <person name="Isaki-Nakamura S."/>
            <person name="Hosoyama A."/>
            <person name="Tsuchikane K."/>
            <person name="Ando Y."/>
            <person name="Baba S."/>
            <person name="Ohji S."/>
            <person name="Hamada M."/>
            <person name="Tamura T."/>
            <person name="Yamazoe A."/>
            <person name="Yamazaki S."/>
            <person name="Fujita N."/>
        </authorList>
    </citation>
    <scope>NUCLEOTIDE SEQUENCE [LARGE SCALE GENOMIC DNA]</scope>
    <source>
        <strain evidence="2 3">NBRC 108243</strain>
    </source>
</reference>
<comment type="caution">
    <text evidence="2">The sequence shown here is derived from an EMBL/GenBank/DDBJ whole genome shotgun (WGS) entry which is preliminary data.</text>
</comment>
<keyword evidence="1" id="KW-0732">Signal</keyword>
<dbReference type="Proteomes" id="UP000011666">
    <property type="component" value="Unassembled WGS sequence"/>
</dbReference>
<dbReference type="AlphaFoldDB" id="M0QQD6"/>
<accession>M0QQD6</accession>
<feature type="signal peptide" evidence="1">
    <location>
        <begin position="1"/>
        <end position="25"/>
    </location>
</feature>
<keyword evidence="3" id="KW-1185">Reference proteome</keyword>
<sequence length="174" mass="18439">MRKPLMILVGALVAATFGAVGPAAAADPAWNGQYSLKRFAASKTGTSLAARQQEPDFADVYTFVTNCAVAPCTATVVGGPAPANPTLPQPPVYRWESGSWVHRYDWQWDCYQGAGVPKVWRPAHSVAYYTPQANGTLRGVWTTTIDGGPCHGTVIMDVTATPVGSVTSPGWTLS</sequence>
<name>M0QQD6_9ACTN</name>
<protein>
    <recommendedName>
        <fullName evidence="4">Secreted protein</fullName>
    </recommendedName>
</protein>
<organism evidence="2 3">
    <name type="scientific">Gordonia soli NBRC 108243</name>
    <dbReference type="NCBI Taxonomy" id="1223545"/>
    <lineage>
        <taxon>Bacteria</taxon>
        <taxon>Bacillati</taxon>
        <taxon>Actinomycetota</taxon>
        <taxon>Actinomycetes</taxon>
        <taxon>Mycobacteriales</taxon>
        <taxon>Gordoniaceae</taxon>
        <taxon>Gordonia</taxon>
    </lineage>
</organism>